<dbReference type="InterPro" id="IPR032675">
    <property type="entry name" value="LRR_dom_sf"/>
</dbReference>
<reference evidence="14" key="1">
    <citation type="submission" date="2019-08" db="EMBL/GenBank/DDBJ databases">
        <title>The improved chromosome-level genome for the pearl oyster Pinctada fucata martensii using PacBio sequencing and Hi-C.</title>
        <authorList>
            <person name="Zheng Z."/>
        </authorList>
    </citation>
    <scope>NUCLEOTIDE SEQUENCE</scope>
    <source>
        <strain evidence="14">ZZ-2019</strain>
        <tissue evidence="14">Adductor muscle</tissue>
    </source>
</reference>
<name>A0AA88XW26_PINIB</name>
<dbReference type="GO" id="GO:0005737">
    <property type="term" value="C:cytoplasm"/>
    <property type="evidence" value="ECO:0007669"/>
    <property type="project" value="TreeGrafter"/>
</dbReference>
<dbReference type="InterPro" id="IPR000719">
    <property type="entry name" value="Prot_kinase_dom"/>
</dbReference>
<dbReference type="SUPFAM" id="SSF52540">
    <property type="entry name" value="P-loop containing nucleoside triphosphate hydrolases"/>
    <property type="match status" value="1"/>
</dbReference>
<evidence type="ECO:0000256" key="7">
    <source>
        <dbReference type="ARBA" id="ARBA00022741"/>
    </source>
</evidence>
<keyword evidence="7" id="KW-0547">Nucleotide-binding</keyword>
<comment type="catalytic activity">
    <reaction evidence="10">
        <text>L-threonyl-[protein] + ATP = O-phospho-L-threonyl-[protein] + ADP + H(+)</text>
        <dbReference type="Rhea" id="RHEA:46608"/>
        <dbReference type="Rhea" id="RHEA-COMP:11060"/>
        <dbReference type="Rhea" id="RHEA-COMP:11605"/>
        <dbReference type="ChEBI" id="CHEBI:15378"/>
        <dbReference type="ChEBI" id="CHEBI:30013"/>
        <dbReference type="ChEBI" id="CHEBI:30616"/>
        <dbReference type="ChEBI" id="CHEBI:61977"/>
        <dbReference type="ChEBI" id="CHEBI:456216"/>
        <dbReference type="EC" id="2.7.11.1"/>
    </reaction>
</comment>
<keyword evidence="9" id="KW-0067">ATP-binding</keyword>
<dbReference type="InterPro" id="IPR020859">
    <property type="entry name" value="ROC"/>
</dbReference>
<dbReference type="Pfam" id="PF07714">
    <property type="entry name" value="PK_Tyr_Ser-Thr"/>
    <property type="match status" value="1"/>
</dbReference>
<keyword evidence="5" id="KW-0808">Transferase</keyword>
<evidence type="ECO:0000256" key="11">
    <source>
        <dbReference type="ARBA" id="ARBA00048679"/>
    </source>
</evidence>
<comment type="catalytic activity">
    <reaction evidence="11">
        <text>L-seryl-[protein] + ATP = O-phospho-L-seryl-[protein] + ADP + H(+)</text>
        <dbReference type="Rhea" id="RHEA:17989"/>
        <dbReference type="Rhea" id="RHEA-COMP:9863"/>
        <dbReference type="Rhea" id="RHEA-COMP:11604"/>
        <dbReference type="ChEBI" id="CHEBI:15378"/>
        <dbReference type="ChEBI" id="CHEBI:29999"/>
        <dbReference type="ChEBI" id="CHEBI:30616"/>
        <dbReference type="ChEBI" id="CHEBI:83421"/>
        <dbReference type="ChEBI" id="CHEBI:456216"/>
        <dbReference type="EC" id="2.7.11.1"/>
    </reaction>
</comment>
<dbReference type="Pfam" id="PF16095">
    <property type="entry name" value="COR-A"/>
    <property type="match status" value="1"/>
</dbReference>
<keyword evidence="15" id="KW-1185">Reference proteome</keyword>
<evidence type="ECO:0000256" key="5">
    <source>
        <dbReference type="ARBA" id="ARBA00022679"/>
    </source>
</evidence>
<dbReference type="SMART" id="SM00220">
    <property type="entry name" value="S_TKc"/>
    <property type="match status" value="1"/>
</dbReference>
<dbReference type="PROSITE" id="PS50011">
    <property type="entry name" value="PROTEIN_KINASE_DOM"/>
    <property type="match status" value="1"/>
</dbReference>
<keyword evidence="4" id="KW-0433">Leucine-rich repeat</keyword>
<dbReference type="Gene3D" id="3.80.10.10">
    <property type="entry name" value="Ribonuclease Inhibitor"/>
    <property type="match status" value="1"/>
</dbReference>
<evidence type="ECO:0000256" key="9">
    <source>
        <dbReference type="ARBA" id="ARBA00022840"/>
    </source>
</evidence>
<feature type="domain" description="Roc" evidence="13">
    <location>
        <begin position="169"/>
        <end position="384"/>
    </location>
</feature>
<dbReference type="InterPro" id="IPR032171">
    <property type="entry name" value="COR-A"/>
</dbReference>
<feature type="domain" description="Protein kinase" evidence="12">
    <location>
        <begin position="948"/>
        <end position="1213"/>
    </location>
</feature>
<accession>A0AA88XW26</accession>
<evidence type="ECO:0000256" key="4">
    <source>
        <dbReference type="ARBA" id="ARBA00022614"/>
    </source>
</evidence>
<protein>
    <recommendedName>
        <fullName evidence="2">non-specific serine/threonine protein kinase</fullName>
        <ecNumber evidence="2">2.7.11.1</ecNumber>
    </recommendedName>
</protein>
<evidence type="ECO:0000313" key="15">
    <source>
        <dbReference type="Proteomes" id="UP001186944"/>
    </source>
</evidence>
<evidence type="ECO:0000256" key="6">
    <source>
        <dbReference type="ARBA" id="ARBA00022737"/>
    </source>
</evidence>
<evidence type="ECO:0000259" key="12">
    <source>
        <dbReference type="PROSITE" id="PS50011"/>
    </source>
</evidence>
<dbReference type="PROSITE" id="PS00108">
    <property type="entry name" value="PROTEIN_KINASE_ST"/>
    <property type="match status" value="1"/>
</dbReference>
<evidence type="ECO:0000256" key="8">
    <source>
        <dbReference type="ARBA" id="ARBA00022777"/>
    </source>
</evidence>
<dbReference type="Gene3D" id="1.10.510.10">
    <property type="entry name" value="Transferase(Phosphotransferase) domain 1"/>
    <property type="match status" value="1"/>
</dbReference>
<dbReference type="InterPro" id="IPR011009">
    <property type="entry name" value="Kinase-like_dom_sf"/>
</dbReference>
<sequence length="1492" mass="169169">MSPKHSFSSLSSVVCSHRQHTFLERLDTLNLSDNTAFRKIVLSKEGAVLSGRPMSPGCSTDSPSMAALSTTQEEAKRKLIFPNLTSLDLSHNRSLMSIPEDIGEHSSLKRLSLAFTSIRELPPQLGRLKSLFTLETDMCPIEGPIQDIIRGSARRTRDILGFLLSILEESEEYNCMNLMFVGIHDIGKTTLLQQIRKYSKIVKPLTHFSQRIDGAVPGRRQDGGTLSTVGIDINEIVIGEKRPMGPVTFRTWDFGGQKEYYATHQYFLSPRSLYLVLWKLTEGEQGILTIWQWLVNIQARAPGAPVIIIGTHRDILTSRKTRQNYPENFEEDMRRKINEQFIAIEEPEKCGLPNVIGQINVSCVKNGDNVKELVDMIYNKVFDLKHPKRNRERLLQHKIPKKYLILKYVVQELAAEREREKKDPVLDRDSYMLKTMNKMLEVSGGTTLFRDAEDVEQATRFLHENGILFHYEDLALKDLYFLNPQWLCDQLARVVTVDQVNSFPQNGIMKAENLRVLFKRSSFQPENIEQYICGLLGKFEVALQFDRDHLIIPSLLPKEMEMAGCIKRKTDVKIALQRASKEEQAHTGSHLSLYSIRARSGSGTSSVASWESTSSSAGAQKLQLLSTNFTSNVRFSHCRLYVMTYFPSGFWPRLITRILADKSLYDVVMELFPIPQHILDTCSNLRADTPFWQPWQTGIQLVYHDAILFRVKEVLPGAVGFCDYLHSYMKCFIEDQWMDLDMVNSVIMEMGFQADSIQFMFANYTDASKLFAKSHSEKVILNEKAGAKLLAKITEHIDNLLQDWYPEIGESRFVQNCFGRYLITRIIPCGYCLHQRVKADGKKDTTLSWQFVNKDLYLSGTVDIDDDSGLVPPKSHRTVQESTLYCFLVERCILNFLNSHNEICPKHGSVSPTYTVSDDGVARVHYIAPDVVFNDIDSDILLGESDLLWLEKSIGKGAFGEVHSGKLTKGQTHLHMENASVAYLTARQEVSILRSIHHDHIVPLLGLSTRPLALVLSLAPLGSLGNRLQQMHSNNRLLSVYTIKQILLQVAEALSYLHSLSIIYRDLKADNVLIWQMPTSDRTECNLDPVFVKIADYGISRAILPSGTKGFGGTPPFIAPEILQFAGKSQYTEKVDIFSFGMFMYELITCRKPLEDVTNPTLYICQNGRPSITRKEKLYPSHFLDLMCVCWSHDPSQRPSADNILQITRSPQFCHLADVISMETSVGILTGCAVPISGSDLDSSYESDKEDKQLVSTEVWLSTSSSNQKSRIEIYSFDKDLQCTMNKSILNVSLLANAHYYKIVSTVSIFQNFYVYFILCVCTCTIIRTKQMTRLGFEPETFCSHGRCSFCRSQYPYETESEKRGYELWIGQVGGGIARIDIDFPKTAPEMISIFSTESGHTRVLLCTRFEPKSDEIKEELNCADVVPITESSRTSGNTQNDSHRYQVTMMSVLDKYLYVGTTWGCIIVADAHTMLPFNVFDVILVRIFTSA</sequence>
<organism evidence="14 15">
    <name type="scientific">Pinctada imbricata</name>
    <name type="common">Atlantic pearl-oyster</name>
    <name type="synonym">Pinctada martensii</name>
    <dbReference type="NCBI Taxonomy" id="66713"/>
    <lineage>
        <taxon>Eukaryota</taxon>
        <taxon>Metazoa</taxon>
        <taxon>Spiralia</taxon>
        <taxon>Lophotrochozoa</taxon>
        <taxon>Mollusca</taxon>
        <taxon>Bivalvia</taxon>
        <taxon>Autobranchia</taxon>
        <taxon>Pteriomorphia</taxon>
        <taxon>Pterioida</taxon>
        <taxon>Pterioidea</taxon>
        <taxon>Pteriidae</taxon>
        <taxon>Pinctada</taxon>
    </lineage>
</organism>
<dbReference type="SUPFAM" id="SSF56112">
    <property type="entry name" value="Protein kinase-like (PK-like)"/>
    <property type="match status" value="1"/>
</dbReference>
<dbReference type="InterPro" id="IPR001245">
    <property type="entry name" value="Ser-Thr/Tyr_kinase_cat_dom"/>
</dbReference>
<proteinExistence type="inferred from homology"/>
<evidence type="ECO:0000256" key="3">
    <source>
        <dbReference type="ARBA" id="ARBA00022527"/>
    </source>
</evidence>
<comment type="caution">
    <text evidence="14">The sequence shown here is derived from an EMBL/GenBank/DDBJ whole genome shotgun (WGS) entry which is preliminary data.</text>
</comment>
<dbReference type="PANTHER" id="PTHR23257:SF958">
    <property type="entry name" value="SERINE_THREONINE-PROTEIN KINASE WNK4"/>
    <property type="match status" value="1"/>
</dbReference>
<keyword evidence="3" id="KW-0723">Serine/threonine-protein kinase</keyword>
<dbReference type="Gene3D" id="1.10.10.2200">
    <property type="match status" value="1"/>
</dbReference>
<dbReference type="InterPro" id="IPR001611">
    <property type="entry name" value="Leu-rich_rpt"/>
</dbReference>
<dbReference type="PROSITE" id="PS51424">
    <property type="entry name" value="ROC"/>
    <property type="match status" value="1"/>
</dbReference>
<dbReference type="Pfam" id="PF08477">
    <property type="entry name" value="Roc"/>
    <property type="match status" value="1"/>
</dbReference>
<evidence type="ECO:0000259" key="13">
    <source>
        <dbReference type="PROSITE" id="PS51424"/>
    </source>
</evidence>
<gene>
    <name evidence="14" type="ORF">FSP39_019911</name>
</gene>
<keyword evidence="6" id="KW-0677">Repeat</keyword>
<dbReference type="Gene3D" id="3.30.70.1390">
    <property type="entry name" value="ROC domain from the Parkinson's disease-associated leucine-rich repeat kinase 2"/>
    <property type="match status" value="1"/>
</dbReference>
<dbReference type="EMBL" id="VSWD01000010">
    <property type="protein sequence ID" value="KAK3091447.1"/>
    <property type="molecule type" value="Genomic_DNA"/>
</dbReference>
<evidence type="ECO:0000256" key="1">
    <source>
        <dbReference type="ARBA" id="ARBA00008171"/>
    </source>
</evidence>
<comment type="similarity">
    <text evidence="1">Belongs to the protein kinase superfamily. TKL Ser/Thr protein kinase family. ROCO subfamily.</text>
</comment>
<dbReference type="SUPFAM" id="SSF52058">
    <property type="entry name" value="L domain-like"/>
    <property type="match status" value="1"/>
</dbReference>
<dbReference type="PANTHER" id="PTHR23257">
    <property type="entry name" value="SERINE-THREONINE PROTEIN KINASE"/>
    <property type="match status" value="1"/>
</dbReference>
<dbReference type="InterPro" id="IPR050167">
    <property type="entry name" value="Ser_Thr_protein_kinase"/>
</dbReference>
<keyword evidence="8" id="KW-0418">Kinase</keyword>
<dbReference type="Gene3D" id="3.40.50.300">
    <property type="entry name" value="P-loop containing nucleotide triphosphate hydrolases"/>
    <property type="match status" value="1"/>
</dbReference>
<dbReference type="EC" id="2.7.11.1" evidence="2"/>
<dbReference type="InterPro" id="IPR027417">
    <property type="entry name" value="P-loop_NTPase"/>
</dbReference>
<evidence type="ECO:0000256" key="2">
    <source>
        <dbReference type="ARBA" id="ARBA00012513"/>
    </source>
</evidence>
<dbReference type="PROSITE" id="PS51450">
    <property type="entry name" value="LRR"/>
    <property type="match status" value="1"/>
</dbReference>
<dbReference type="Proteomes" id="UP001186944">
    <property type="component" value="Unassembled WGS sequence"/>
</dbReference>
<dbReference type="GO" id="GO:0005524">
    <property type="term" value="F:ATP binding"/>
    <property type="evidence" value="ECO:0007669"/>
    <property type="project" value="UniProtKB-KW"/>
</dbReference>
<dbReference type="InterPro" id="IPR008271">
    <property type="entry name" value="Ser/Thr_kinase_AS"/>
</dbReference>
<dbReference type="GO" id="GO:0004674">
    <property type="term" value="F:protein serine/threonine kinase activity"/>
    <property type="evidence" value="ECO:0007669"/>
    <property type="project" value="UniProtKB-KW"/>
</dbReference>
<evidence type="ECO:0000256" key="10">
    <source>
        <dbReference type="ARBA" id="ARBA00047899"/>
    </source>
</evidence>
<dbReference type="GO" id="GO:0007165">
    <property type="term" value="P:signal transduction"/>
    <property type="evidence" value="ECO:0007669"/>
    <property type="project" value="TreeGrafter"/>
</dbReference>
<evidence type="ECO:0000313" key="14">
    <source>
        <dbReference type="EMBL" id="KAK3091447.1"/>
    </source>
</evidence>